<dbReference type="Pfam" id="PF07992">
    <property type="entry name" value="Pyr_redox_2"/>
    <property type="match status" value="1"/>
</dbReference>
<dbReference type="SUPFAM" id="SSF51905">
    <property type="entry name" value="FAD/NAD(P)-binding domain"/>
    <property type="match status" value="1"/>
</dbReference>
<comment type="catalytic activity">
    <reaction evidence="7">
        <text>[thioredoxin]-dithiol + NADP(+) = [thioredoxin]-disulfide + NADPH + H(+)</text>
        <dbReference type="Rhea" id="RHEA:20345"/>
        <dbReference type="Rhea" id="RHEA-COMP:10698"/>
        <dbReference type="Rhea" id="RHEA-COMP:10700"/>
        <dbReference type="ChEBI" id="CHEBI:15378"/>
        <dbReference type="ChEBI" id="CHEBI:29950"/>
        <dbReference type="ChEBI" id="CHEBI:50058"/>
        <dbReference type="ChEBI" id="CHEBI:57783"/>
        <dbReference type="ChEBI" id="CHEBI:58349"/>
        <dbReference type="EC" id="1.8.1.9"/>
    </reaction>
</comment>
<keyword evidence="2 7" id="KW-0285">Flavoprotein</keyword>
<dbReference type="Gene3D" id="3.40.30.10">
    <property type="entry name" value="Glutaredoxin"/>
    <property type="match status" value="1"/>
</dbReference>
<dbReference type="EMBL" id="CAXHTA020000002">
    <property type="protein sequence ID" value="CAL5219119.1"/>
    <property type="molecule type" value="Genomic_DNA"/>
</dbReference>
<keyword evidence="6 7" id="KW-0676">Redox-active center</keyword>
<evidence type="ECO:0000256" key="1">
    <source>
        <dbReference type="ARBA" id="ARBA00009333"/>
    </source>
</evidence>
<proteinExistence type="inferred from homology"/>
<evidence type="ECO:0000256" key="6">
    <source>
        <dbReference type="ARBA" id="ARBA00023284"/>
    </source>
</evidence>
<dbReference type="PROSITE" id="PS51352">
    <property type="entry name" value="THIOREDOXIN_2"/>
    <property type="match status" value="1"/>
</dbReference>
<evidence type="ECO:0000259" key="9">
    <source>
        <dbReference type="PROSITE" id="PS51352"/>
    </source>
</evidence>
<evidence type="ECO:0000313" key="11">
    <source>
        <dbReference type="Proteomes" id="UP001497392"/>
    </source>
</evidence>
<dbReference type="Proteomes" id="UP001497392">
    <property type="component" value="Unassembled WGS sequence"/>
</dbReference>
<dbReference type="SUPFAM" id="SSF52833">
    <property type="entry name" value="Thioredoxin-like"/>
    <property type="match status" value="1"/>
</dbReference>
<dbReference type="PANTHER" id="PTHR48105">
    <property type="entry name" value="THIOREDOXIN REDUCTASE 1-RELATED-RELATED"/>
    <property type="match status" value="1"/>
</dbReference>
<dbReference type="PROSITE" id="PS00573">
    <property type="entry name" value="PYRIDINE_REDOX_2"/>
    <property type="match status" value="1"/>
</dbReference>
<protein>
    <recommendedName>
        <fullName evidence="7">Thioredoxin reductase</fullName>
        <ecNumber evidence="7">1.8.1.9</ecNumber>
    </recommendedName>
</protein>
<dbReference type="NCBIfam" id="TIGR01292">
    <property type="entry name" value="TRX_reduct"/>
    <property type="match status" value="1"/>
</dbReference>
<dbReference type="InterPro" id="IPR023753">
    <property type="entry name" value="FAD/NAD-binding_dom"/>
</dbReference>
<accession>A0ABP1FIU4</accession>
<dbReference type="Gene3D" id="3.50.50.60">
    <property type="entry name" value="FAD/NAD(P)-binding domain"/>
    <property type="match status" value="2"/>
</dbReference>
<keyword evidence="3 7" id="KW-0274">FAD</keyword>
<dbReference type="InterPro" id="IPR036249">
    <property type="entry name" value="Thioredoxin-like_sf"/>
</dbReference>
<keyword evidence="8" id="KW-0521">NADP</keyword>
<dbReference type="InterPro" id="IPR036188">
    <property type="entry name" value="FAD/NAD-bd_sf"/>
</dbReference>
<dbReference type="PRINTS" id="PR00368">
    <property type="entry name" value="FADPNR"/>
</dbReference>
<evidence type="ECO:0000256" key="7">
    <source>
        <dbReference type="RuleBase" id="RU003880"/>
    </source>
</evidence>
<evidence type="ECO:0000256" key="3">
    <source>
        <dbReference type="ARBA" id="ARBA00022827"/>
    </source>
</evidence>
<comment type="subunit">
    <text evidence="7">Homodimer.</text>
</comment>
<dbReference type="InterPro" id="IPR013766">
    <property type="entry name" value="Thioredoxin_domain"/>
</dbReference>
<comment type="similarity">
    <text evidence="1 7">Belongs to the class-II pyridine nucleotide-disulfide oxidoreductase family.</text>
</comment>
<evidence type="ECO:0000256" key="8">
    <source>
        <dbReference type="RuleBase" id="RU003881"/>
    </source>
</evidence>
<dbReference type="InterPro" id="IPR008255">
    <property type="entry name" value="Pyr_nucl-diS_OxRdtase_2_AS"/>
</dbReference>
<evidence type="ECO:0000256" key="5">
    <source>
        <dbReference type="ARBA" id="ARBA00023157"/>
    </source>
</evidence>
<evidence type="ECO:0000256" key="2">
    <source>
        <dbReference type="ARBA" id="ARBA00022630"/>
    </source>
</evidence>
<dbReference type="Pfam" id="PF00085">
    <property type="entry name" value="Thioredoxin"/>
    <property type="match status" value="1"/>
</dbReference>
<organism evidence="10 11">
    <name type="scientific">Coccomyxa viridis</name>
    <dbReference type="NCBI Taxonomy" id="1274662"/>
    <lineage>
        <taxon>Eukaryota</taxon>
        <taxon>Viridiplantae</taxon>
        <taxon>Chlorophyta</taxon>
        <taxon>core chlorophytes</taxon>
        <taxon>Trebouxiophyceae</taxon>
        <taxon>Trebouxiophyceae incertae sedis</taxon>
        <taxon>Coccomyxaceae</taxon>
        <taxon>Coccomyxa</taxon>
    </lineage>
</organism>
<keyword evidence="11" id="KW-1185">Reference proteome</keyword>
<comment type="cofactor">
    <cofactor evidence="8">
        <name>FAD</name>
        <dbReference type="ChEBI" id="CHEBI:57692"/>
    </cofactor>
    <text evidence="8">Binds 1 FAD per subunit.</text>
</comment>
<dbReference type="InterPro" id="IPR050097">
    <property type="entry name" value="Ferredoxin-NADP_redctase_2"/>
</dbReference>
<dbReference type="EC" id="1.8.1.9" evidence="7"/>
<keyword evidence="5" id="KW-1015">Disulfide bond</keyword>
<dbReference type="InterPro" id="IPR005982">
    <property type="entry name" value="Thioredox_Rdtase"/>
</dbReference>
<reference evidence="10 11" key="1">
    <citation type="submission" date="2024-06" db="EMBL/GenBank/DDBJ databases">
        <authorList>
            <person name="Kraege A."/>
            <person name="Thomma B."/>
        </authorList>
    </citation>
    <scope>NUCLEOTIDE SEQUENCE [LARGE SCALE GENOMIC DNA]</scope>
</reference>
<keyword evidence="4 7" id="KW-0560">Oxidoreductase</keyword>
<gene>
    <name evidence="10" type="primary">g893</name>
    <name evidence="10" type="ORF">VP750_LOCUS778</name>
</gene>
<feature type="domain" description="Thioredoxin" evidence="9">
    <location>
        <begin position="333"/>
        <end position="465"/>
    </location>
</feature>
<evidence type="ECO:0000256" key="4">
    <source>
        <dbReference type="ARBA" id="ARBA00023002"/>
    </source>
</evidence>
<comment type="caution">
    <text evidence="10">The sequence shown here is derived from an EMBL/GenBank/DDBJ whole genome shotgun (WGS) entry which is preliminary data.</text>
</comment>
<sequence length="465" mass="51158">MCESTENGKVDKREAIENMVIIGSGPAGYTAAIYAARANVRPLVFEGYQAGGVRGGQLMTTTEVENFPGFPEGVTGPDLMDKMRQQAERWGAELLTEDVEFVDLQQRPFTVRTTDTEVKTHSVIIATGAVAKRLGLPHEEEFWNSGISACAVCDGASANFRKQELAVVGGGDTAAEEALYLTKYGTKVHLLVRGGKMRASAAMQDRVLNHEKVEVHFSTEVADAYGDKKGLKGLQLRDTSSGEERKLEVRGLFYGIGHTPNSDLVKDQVELDDKGYVKVQHGVSTNIEGVYAAGDIHDVEWRQAITAAGAGCMAALSAERYLAANDLLIEYHQQDKQQVAEEQQHQQNGKAKMPEDFDHAADRHRGQLALRKLYHESDRLLLVLYTSPSCGPCRTLKPIFSKVVDDYPGKVHLVEIDTEEDPEIAEAAGINGTPTVQLFKNRERLHHLPGVKQKREYKSLIEAAL</sequence>
<dbReference type="PRINTS" id="PR00469">
    <property type="entry name" value="PNDRDTASEII"/>
</dbReference>
<evidence type="ECO:0000313" key="10">
    <source>
        <dbReference type="EMBL" id="CAL5219119.1"/>
    </source>
</evidence>
<name>A0ABP1FIU4_9CHLO</name>